<dbReference type="InterPro" id="IPR029063">
    <property type="entry name" value="SAM-dependent_MTases_sf"/>
</dbReference>
<dbReference type="RefSeq" id="WP_201847079.1">
    <property type="nucleotide sequence ID" value="NZ_JABBYC010000016.1"/>
</dbReference>
<evidence type="ECO:0000256" key="1">
    <source>
        <dbReference type="ARBA" id="ARBA00022603"/>
    </source>
</evidence>
<reference evidence="5 6" key="1">
    <citation type="journal article" date="2021" name="Arch. Microbiol.">
        <title>Myceligenerans indicum sp. nov., an actinobacterium isolated from mangrove sediment of Sundarbans, India.</title>
        <authorList>
            <person name="Asha K."/>
            <person name="Bhadury P."/>
        </authorList>
    </citation>
    <scope>NUCLEOTIDE SEQUENCE [LARGE SCALE GENOMIC DNA]</scope>
    <source>
        <strain evidence="5 6">I2</strain>
    </source>
</reference>
<evidence type="ECO:0000256" key="3">
    <source>
        <dbReference type="ARBA" id="ARBA00022691"/>
    </source>
</evidence>
<evidence type="ECO:0000256" key="2">
    <source>
        <dbReference type="ARBA" id="ARBA00022679"/>
    </source>
</evidence>
<dbReference type="Proteomes" id="UP000675409">
    <property type="component" value="Unassembled WGS sequence"/>
</dbReference>
<keyword evidence="3" id="KW-0949">S-adenosyl-L-methionine</keyword>
<sequence>MAGTQKAASVRRAYDTVAEDYAAYFHDARTDTPDNLAVIDAFADAVAAGPAPGSVLDAGCGSGRMSRYLAARGTAVRGLDLSPGMIAQASRAQPGVPFDVGTLTDLPYDDGEFAGVLLWYSIIHTPAHAQPAIFAEVRRVVRAGGWVLAGFQTGAGVRDVAPAYRRYGHDVELVRYPFTPDQVARWMSEAGLRETERHVQPPEDDASDGGCALLAVA</sequence>
<protein>
    <submittedName>
        <fullName evidence="5">Methyltransferase domain-containing protein</fullName>
    </submittedName>
</protein>
<name>A0ABS1LKU7_9MICO</name>
<dbReference type="CDD" id="cd02440">
    <property type="entry name" value="AdoMet_MTases"/>
    <property type="match status" value="1"/>
</dbReference>
<accession>A0ABS1LKU7</accession>
<gene>
    <name evidence="5" type="ORF">HGK34_10890</name>
</gene>
<feature type="domain" description="Methyltransferase" evidence="4">
    <location>
        <begin position="55"/>
        <end position="145"/>
    </location>
</feature>
<evidence type="ECO:0000259" key="4">
    <source>
        <dbReference type="Pfam" id="PF13649"/>
    </source>
</evidence>
<dbReference type="Pfam" id="PF13649">
    <property type="entry name" value="Methyltransf_25"/>
    <property type="match status" value="1"/>
</dbReference>
<dbReference type="GO" id="GO:0008168">
    <property type="term" value="F:methyltransferase activity"/>
    <property type="evidence" value="ECO:0007669"/>
    <property type="project" value="UniProtKB-KW"/>
</dbReference>
<keyword evidence="1 5" id="KW-0489">Methyltransferase</keyword>
<evidence type="ECO:0000313" key="6">
    <source>
        <dbReference type="Proteomes" id="UP000675409"/>
    </source>
</evidence>
<dbReference type="SUPFAM" id="SSF53335">
    <property type="entry name" value="S-adenosyl-L-methionine-dependent methyltransferases"/>
    <property type="match status" value="1"/>
</dbReference>
<dbReference type="PANTHER" id="PTHR43464:SF19">
    <property type="entry name" value="UBIQUINONE BIOSYNTHESIS O-METHYLTRANSFERASE, MITOCHONDRIAL"/>
    <property type="match status" value="1"/>
</dbReference>
<dbReference type="Gene3D" id="3.40.50.150">
    <property type="entry name" value="Vaccinia Virus protein VP39"/>
    <property type="match status" value="1"/>
</dbReference>
<keyword evidence="2" id="KW-0808">Transferase</keyword>
<dbReference type="PANTHER" id="PTHR43464">
    <property type="entry name" value="METHYLTRANSFERASE"/>
    <property type="match status" value="1"/>
</dbReference>
<dbReference type="GO" id="GO:0032259">
    <property type="term" value="P:methylation"/>
    <property type="evidence" value="ECO:0007669"/>
    <property type="project" value="UniProtKB-KW"/>
</dbReference>
<evidence type="ECO:0000313" key="5">
    <source>
        <dbReference type="EMBL" id="MBL0886774.1"/>
    </source>
</evidence>
<proteinExistence type="predicted"/>
<comment type="caution">
    <text evidence="5">The sequence shown here is derived from an EMBL/GenBank/DDBJ whole genome shotgun (WGS) entry which is preliminary data.</text>
</comment>
<organism evidence="5 6">
    <name type="scientific">Myceligenerans indicum</name>
    <dbReference type="NCBI Taxonomy" id="2593663"/>
    <lineage>
        <taxon>Bacteria</taxon>
        <taxon>Bacillati</taxon>
        <taxon>Actinomycetota</taxon>
        <taxon>Actinomycetes</taxon>
        <taxon>Micrococcales</taxon>
        <taxon>Promicromonosporaceae</taxon>
        <taxon>Myceligenerans</taxon>
    </lineage>
</organism>
<dbReference type="EMBL" id="JABBYC010000016">
    <property type="protein sequence ID" value="MBL0886774.1"/>
    <property type="molecule type" value="Genomic_DNA"/>
</dbReference>
<dbReference type="InterPro" id="IPR041698">
    <property type="entry name" value="Methyltransf_25"/>
</dbReference>
<keyword evidence="6" id="KW-1185">Reference proteome</keyword>